<protein>
    <recommendedName>
        <fullName evidence="3">Secreted protein</fullName>
    </recommendedName>
</protein>
<accession>A0ABQ5VW17</accession>
<keyword evidence="2" id="KW-1185">Reference proteome</keyword>
<name>A0ABQ5VW17_9RHOB</name>
<evidence type="ECO:0000313" key="2">
    <source>
        <dbReference type="Proteomes" id="UP001156694"/>
    </source>
</evidence>
<organism evidence="1 2">
    <name type="scientific">Amylibacter marinus</name>
    <dbReference type="NCBI Taxonomy" id="1475483"/>
    <lineage>
        <taxon>Bacteria</taxon>
        <taxon>Pseudomonadati</taxon>
        <taxon>Pseudomonadota</taxon>
        <taxon>Alphaproteobacteria</taxon>
        <taxon>Rhodobacterales</taxon>
        <taxon>Paracoccaceae</taxon>
        <taxon>Amylibacter</taxon>
    </lineage>
</organism>
<proteinExistence type="predicted"/>
<evidence type="ECO:0000313" key="1">
    <source>
        <dbReference type="EMBL" id="GLQ35293.1"/>
    </source>
</evidence>
<dbReference type="Proteomes" id="UP001156694">
    <property type="component" value="Unassembled WGS sequence"/>
</dbReference>
<evidence type="ECO:0008006" key="3">
    <source>
        <dbReference type="Google" id="ProtNLM"/>
    </source>
</evidence>
<dbReference type="EMBL" id="BSNN01000004">
    <property type="protein sequence ID" value="GLQ35293.1"/>
    <property type="molecule type" value="Genomic_DNA"/>
</dbReference>
<sequence>MNLRRARARAVGIATAMLIIADTKACVIENFIAAQSATVRFDETSARAQTARVVPSVRKRSSTNALPPKTKWIGLIG</sequence>
<comment type="caution">
    <text evidence="1">The sequence shown here is derived from an EMBL/GenBank/DDBJ whole genome shotgun (WGS) entry which is preliminary data.</text>
</comment>
<gene>
    <name evidence="1" type="ORF">GCM10007939_15760</name>
</gene>
<reference evidence="2" key="1">
    <citation type="journal article" date="2019" name="Int. J. Syst. Evol. Microbiol.">
        <title>The Global Catalogue of Microorganisms (GCM) 10K type strain sequencing project: providing services to taxonomists for standard genome sequencing and annotation.</title>
        <authorList>
            <consortium name="The Broad Institute Genomics Platform"/>
            <consortium name="The Broad Institute Genome Sequencing Center for Infectious Disease"/>
            <person name="Wu L."/>
            <person name="Ma J."/>
        </authorList>
    </citation>
    <scope>NUCLEOTIDE SEQUENCE [LARGE SCALE GENOMIC DNA]</scope>
    <source>
        <strain evidence="2">NBRC 110140</strain>
    </source>
</reference>